<organism evidence="1">
    <name type="scientific">Herelleviridae sp. cti3G1</name>
    <dbReference type="NCBI Taxonomy" id="2825831"/>
    <lineage>
        <taxon>Viruses</taxon>
        <taxon>Duplodnaviria</taxon>
        <taxon>Heunggongvirae</taxon>
        <taxon>Uroviricota</taxon>
        <taxon>Caudoviricetes</taxon>
        <taxon>Herelleviridae</taxon>
    </lineage>
</organism>
<reference evidence="1" key="1">
    <citation type="journal article" date="2021" name="Proc. Natl. Acad. Sci. U.S.A.">
        <title>A Catalog of Tens of Thousands of Viruses from Human Metagenomes Reveals Hidden Associations with Chronic Diseases.</title>
        <authorList>
            <person name="Tisza M.J."/>
            <person name="Buck C.B."/>
        </authorList>
    </citation>
    <scope>NUCLEOTIDE SEQUENCE</scope>
    <source>
        <strain evidence="1">Cti3G1</strain>
    </source>
</reference>
<name>A0A8S5U935_9CAUD</name>
<accession>A0A8S5U935</accession>
<evidence type="ECO:0000313" key="1">
    <source>
        <dbReference type="EMBL" id="DAF90973.1"/>
    </source>
</evidence>
<sequence>MGMRISNWFERQNRKEPRYFCLNCLRLFRTGKFNRFDLDVYDDVCPNCGAIGCDFKELAKEYKELVIMYMEKKNETNPKI</sequence>
<protein>
    <submittedName>
        <fullName evidence="1">Zinc-ribbon containing domain protein</fullName>
    </submittedName>
</protein>
<proteinExistence type="predicted"/>
<dbReference type="EMBL" id="BK016041">
    <property type="protein sequence ID" value="DAF90973.1"/>
    <property type="molecule type" value="Genomic_DNA"/>
</dbReference>